<dbReference type="InterPro" id="IPR005119">
    <property type="entry name" value="LysR_subst-bd"/>
</dbReference>
<dbReference type="InterPro" id="IPR036388">
    <property type="entry name" value="WH-like_DNA-bd_sf"/>
</dbReference>
<keyword evidence="7" id="KW-1185">Reference proteome</keyword>
<dbReference type="Gene3D" id="3.40.190.10">
    <property type="entry name" value="Periplasmic binding protein-like II"/>
    <property type="match status" value="2"/>
</dbReference>
<name>A0ABS0DUT7_9GAMM</name>
<comment type="caution">
    <text evidence="6">The sequence shown here is derived from an EMBL/GenBank/DDBJ whole genome shotgun (WGS) entry which is preliminary data.</text>
</comment>
<dbReference type="InterPro" id="IPR000847">
    <property type="entry name" value="LysR_HTH_N"/>
</dbReference>
<reference evidence="6 7" key="1">
    <citation type="submission" date="2020-11" db="EMBL/GenBank/DDBJ databases">
        <title>Taxonomic investigation of Rahnella spp.</title>
        <authorList>
            <person name="Lee S.D."/>
        </authorList>
    </citation>
    <scope>NUCLEOTIDE SEQUENCE [LARGE SCALE GENOMIC DNA]</scope>
    <source>
        <strain evidence="6 7">SAP-10</strain>
    </source>
</reference>
<dbReference type="InterPro" id="IPR050389">
    <property type="entry name" value="LysR-type_TF"/>
</dbReference>
<dbReference type="Proteomes" id="UP000600307">
    <property type="component" value="Unassembled WGS sequence"/>
</dbReference>
<dbReference type="PANTHER" id="PTHR30118">
    <property type="entry name" value="HTH-TYPE TRANSCRIPTIONAL REGULATOR LEUO-RELATED"/>
    <property type="match status" value="1"/>
</dbReference>
<dbReference type="Gene3D" id="1.10.10.10">
    <property type="entry name" value="Winged helix-like DNA-binding domain superfamily/Winged helix DNA-binding domain"/>
    <property type="match status" value="1"/>
</dbReference>
<evidence type="ECO:0000259" key="5">
    <source>
        <dbReference type="PROSITE" id="PS50931"/>
    </source>
</evidence>
<comment type="similarity">
    <text evidence="1">Belongs to the LysR transcriptional regulatory family.</text>
</comment>
<dbReference type="Pfam" id="PF00126">
    <property type="entry name" value="HTH_1"/>
    <property type="match status" value="1"/>
</dbReference>
<dbReference type="SUPFAM" id="SSF53850">
    <property type="entry name" value="Periplasmic binding protein-like II"/>
    <property type="match status" value="1"/>
</dbReference>
<protein>
    <submittedName>
        <fullName evidence="6">LysR family transcriptional regulator</fullName>
    </submittedName>
</protein>
<keyword evidence="2" id="KW-0805">Transcription regulation</keyword>
<proteinExistence type="inferred from homology"/>
<evidence type="ECO:0000256" key="3">
    <source>
        <dbReference type="ARBA" id="ARBA00023125"/>
    </source>
</evidence>
<dbReference type="InterPro" id="IPR036390">
    <property type="entry name" value="WH_DNA-bd_sf"/>
</dbReference>
<keyword evidence="3" id="KW-0238">DNA-binding</keyword>
<accession>A0ABS0DUT7</accession>
<dbReference type="PROSITE" id="PS50931">
    <property type="entry name" value="HTH_LYSR"/>
    <property type="match status" value="1"/>
</dbReference>
<evidence type="ECO:0000256" key="1">
    <source>
        <dbReference type="ARBA" id="ARBA00009437"/>
    </source>
</evidence>
<sequence>MMKTPTLRNLDLNLLYAFTILMEELNVSRAAERMYIGQPGLSGALRRLREALGDELFIRVGRKLQPTPRALAIAPDIASALATIERTVQPPDAFDPATWEGEFRVGLCDNLEMAFFGVLTARVRELAPHARVVAVAATKRDSVSLLEEGAYDFSVAVHGEPASWHIRQPLFDQHLKCLYDPQRLPLTQPLSMEQYGNRQHVIVSSVGNDVREVDAFLQLAGVSREIVASVSRYSAVGPVLQAIPAIATVPETVAHCMARLYGLSVCDTPPDFPVEPISLLYRKVDEVKGSAVWFRQLFSDVALQALKDSGCLPEGVRSSAHDLRNRNLGSDG</sequence>
<gene>
    <name evidence="6" type="ORF">IV431_18925</name>
</gene>
<dbReference type="EMBL" id="JADOBH010000004">
    <property type="protein sequence ID" value="MBF7957636.1"/>
    <property type="molecule type" value="Genomic_DNA"/>
</dbReference>
<dbReference type="PANTHER" id="PTHR30118:SF15">
    <property type="entry name" value="TRANSCRIPTIONAL REGULATORY PROTEIN"/>
    <property type="match status" value="1"/>
</dbReference>
<dbReference type="SUPFAM" id="SSF46785">
    <property type="entry name" value="Winged helix' DNA-binding domain"/>
    <property type="match status" value="1"/>
</dbReference>
<evidence type="ECO:0000313" key="7">
    <source>
        <dbReference type="Proteomes" id="UP000600307"/>
    </source>
</evidence>
<dbReference type="Pfam" id="PF03466">
    <property type="entry name" value="LysR_substrate"/>
    <property type="match status" value="1"/>
</dbReference>
<evidence type="ECO:0000256" key="2">
    <source>
        <dbReference type="ARBA" id="ARBA00023015"/>
    </source>
</evidence>
<organism evidence="6 7">
    <name type="scientific">Rahnella victoriana</name>
    <dbReference type="NCBI Taxonomy" id="1510570"/>
    <lineage>
        <taxon>Bacteria</taxon>
        <taxon>Pseudomonadati</taxon>
        <taxon>Pseudomonadota</taxon>
        <taxon>Gammaproteobacteria</taxon>
        <taxon>Enterobacterales</taxon>
        <taxon>Yersiniaceae</taxon>
        <taxon>Rahnella</taxon>
    </lineage>
</organism>
<keyword evidence="4" id="KW-0804">Transcription</keyword>
<evidence type="ECO:0000313" key="6">
    <source>
        <dbReference type="EMBL" id="MBF7957636.1"/>
    </source>
</evidence>
<evidence type="ECO:0000256" key="4">
    <source>
        <dbReference type="ARBA" id="ARBA00023163"/>
    </source>
</evidence>
<dbReference type="PRINTS" id="PR00039">
    <property type="entry name" value="HTHLYSR"/>
</dbReference>
<feature type="domain" description="HTH lysR-type" evidence="5">
    <location>
        <begin position="10"/>
        <end position="67"/>
    </location>
</feature>